<feature type="active site" description="Charge relay system" evidence="1">
    <location>
        <position position="215"/>
    </location>
</feature>
<dbReference type="InterPro" id="IPR022742">
    <property type="entry name" value="Hydrolase_4"/>
</dbReference>
<dbReference type="InterPro" id="IPR012354">
    <property type="entry name" value="Esterase_lipase"/>
</dbReference>
<sequence>MRVDGGPTGVLLCHGFTGSPRSLHLWSAAAVDAGFTVRVPLLPGHGTRWQDMNRTTFDDWLAAVTTSLAELAERCDTVVVGGLSMGGTLALRLAELHPGTVDGLVLVNPSVMSLRREMRILPLLKRVLPSVAAIGDDIAKEGVTEGAYPRTPLTALDSLRRGWATVRADLSEVRAPLLLLHSRTDNVVEPENSAIVLSGVSSTDVTEVWLEHSRHVATLDHDAALITASAVDFTRRISGVAVSGVTE</sequence>
<dbReference type="InterPro" id="IPR050228">
    <property type="entry name" value="Carboxylesterase_BioH"/>
</dbReference>
<dbReference type="SUPFAM" id="SSF53474">
    <property type="entry name" value="alpha/beta-Hydrolases"/>
    <property type="match status" value="1"/>
</dbReference>
<dbReference type="InterPro" id="IPR029058">
    <property type="entry name" value="AB_hydrolase_fold"/>
</dbReference>
<evidence type="ECO:0000313" key="5">
    <source>
        <dbReference type="EMBL" id="MTD17372.1"/>
    </source>
</evidence>
<name>A0A7K1FT89_9ACTN</name>
<evidence type="ECO:0000256" key="2">
    <source>
        <dbReference type="PIRSR" id="PIRSR017388-2"/>
    </source>
</evidence>
<feature type="domain" description="Serine aminopeptidase S33" evidence="4">
    <location>
        <begin position="10"/>
        <end position="220"/>
    </location>
</feature>
<feature type="active site" description="Nucleophile" evidence="1">
    <location>
        <position position="84"/>
    </location>
</feature>
<gene>
    <name evidence="5" type="ORF">GIS00_25915</name>
</gene>
<dbReference type="GO" id="GO:0052689">
    <property type="term" value="F:carboxylic ester hydrolase activity"/>
    <property type="evidence" value="ECO:0007669"/>
    <property type="project" value="InterPro"/>
</dbReference>
<feature type="active site" description="Charge relay system" evidence="1">
    <location>
        <position position="185"/>
    </location>
</feature>
<keyword evidence="6" id="KW-1185">Reference proteome</keyword>
<feature type="binding site" evidence="2">
    <location>
        <position position="85"/>
    </location>
    <ligand>
        <name>substrate</name>
    </ligand>
</feature>
<protein>
    <submittedName>
        <fullName evidence="5">Alpha/beta fold hydrolase</fullName>
    </submittedName>
</protein>
<dbReference type="Pfam" id="PF12146">
    <property type="entry name" value="Hydrolase_4"/>
    <property type="match status" value="1"/>
</dbReference>
<dbReference type="AlphaFoldDB" id="A0A7K1FT89"/>
<dbReference type="Gene3D" id="3.40.50.1820">
    <property type="entry name" value="alpha/beta hydrolase"/>
    <property type="match status" value="1"/>
</dbReference>
<accession>A0A7K1FT89</accession>
<organism evidence="5 6">
    <name type="scientific">Nakamurella alba</name>
    <dbReference type="NCBI Taxonomy" id="2665158"/>
    <lineage>
        <taxon>Bacteria</taxon>
        <taxon>Bacillati</taxon>
        <taxon>Actinomycetota</taxon>
        <taxon>Actinomycetes</taxon>
        <taxon>Nakamurellales</taxon>
        <taxon>Nakamurellaceae</taxon>
        <taxon>Nakamurella</taxon>
    </lineage>
</organism>
<keyword evidence="5" id="KW-0378">Hydrolase</keyword>
<dbReference type="PIRSF" id="PIRSF017388">
    <property type="entry name" value="Esterase_lipase"/>
    <property type="match status" value="1"/>
</dbReference>
<evidence type="ECO:0000313" key="6">
    <source>
        <dbReference type="Proteomes" id="UP000460221"/>
    </source>
</evidence>
<dbReference type="EMBL" id="WLYK01000018">
    <property type="protein sequence ID" value="MTD17372.1"/>
    <property type="molecule type" value="Genomic_DNA"/>
</dbReference>
<proteinExistence type="predicted"/>
<dbReference type="PANTHER" id="PTHR43194:SF2">
    <property type="entry name" value="PEROXISOMAL MEMBRANE PROTEIN LPX1"/>
    <property type="match status" value="1"/>
</dbReference>
<comment type="caution">
    <text evidence="5">The sequence shown here is derived from an EMBL/GenBank/DDBJ whole genome shotgun (WGS) entry which is preliminary data.</text>
</comment>
<feature type="binding site" evidence="2">
    <location>
        <position position="16"/>
    </location>
    <ligand>
        <name>substrate</name>
    </ligand>
</feature>
<evidence type="ECO:0000256" key="3">
    <source>
        <dbReference type="PIRSR" id="PIRSR017388-3"/>
    </source>
</evidence>
<evidence type="ECO:0000259" key="4">
    <source>
        <dbReference type="Pfam" id="PF12146"/>
    </source>
</evidence>
<feature type="site" description="Important for substrate specificity" evidence="3">
    <location>
        <position position="134"/>
    </location>
</feature>
<dbReference type="Proteomes" id="UP000460221">
    <property type="component" value="Unassembled WGS sequence"/>
</dbReference>
<evidence type="ECO:0000256" key="1">
    <source>
        <dbReference type="PIRSR" id="PIRSR017388-1"/>
    </source>
</evidence>
<reference evidence="5 6" key="1">
    <citation type="submission" date="2019-11" db="EMBL/GenBank/DDBJ databases">
        <authorList>
            <person name="Jiang L.-Q."/>
        </authorList>
    </citation>
    <scope>NUCLEOTIDE SEQUENCE [LARGE SCALE GENOMIC DNA]</scope>
    <source>
        <strain evidence="5 6">YIM 132087</strain>
    </source>
</reference>
<dbReference type="PANTHER" id="PTHR43194">
    <property type="entry name" value="HYDROLASE ALPHA/BETA FOLD FAMILY"/>
    <property type="match status" value="1"/>
</dbReference>